<dbReference type="PANTHER" id="PTHR42773">
    <property type="entry name" value="METALLO-BETA-LACTAMASE-RELATED"/>
    <property type="match status" value="1"/>
</dbReference>
<dbReference type="Pfam" id="PF14597">
    <property type="entry name" value="Lactamase_B_5"/>
    <property type="match status" value="1"/>
</dbReference>
<dbReference type="Proteomes" id="UP000593737">
    <property type="component" value="Chromosome"/>
</dbReference>
<evidence type="ECO:0000259" key="1">
    <source>
        <dbReference type="SMART" id="SM00849"/>
    </source>
</evidence>
<dbReference type="InterPro" id="IPR036866">
    <property type="entry name" value="RibonucZ/Hydroxyglut_hydro"/>
</dbReference>
<dbReference type="GO" id="GO:0016787">
    <property type="term" value="F:hydrolase activity"/>
    <property type="evidence" value="ECO:0007669"/>
    <property type="project" value="UniProtKB-KW"/>
</dbReference>
<dbReference type="CDD" id="cd07727">
    <property type="entry name" value="YmaE-like_MBL-fold"/>
    <property type="match status" value="1"/>
</dbReference>
<reference evidence="2 3" key="1">
    <citation type="journal article" date="2020" name="ISME J.">
        <title>Enrichment and physiological characterization of a novel comammox Nitrospira indicates ammonium inhibition of complete nitrification.</title>
        <authorList>
            <person name="Sakoula D."/>
            <person name="Koch H."/>
            <person name="Frank J."/>
            <person name="Jetten M.S.M."/>
            <person name="van Kessel M.A.H.J."/>
            <person name="Lucker S."/>
        </authorList>
    </citation>
    <scope>NUCLEOTIDE SEQUENCE [LARGE SCALE GENOMIC DNA]</scope>
    <source>
        <strain evidence="2">Comreactor17</strain>
    </source>
</reference>
<dbReference type="SMART" id="SM00849">
    <property type="entry name" value="Lactamase_B"/>
    <property type="match status" value="1"/>
</dbReference>
<accession>A0A7S8FGR9</accession>
<proteinExistence type="predicted"/>
<gene>
    <name evidence="2" type="ORF">Nkreftii_003290</name>
</gene>
<dbReference type="PANTHER" id="PTHR42773:SF1">
    <property type="entry name" value="METALLO-BETA-LACTAMASE FAMILY PROTEIN"/>
    <property type="match status" value="1"/>
</dbReference>
<dbReference type="SUPFAM" id="SSF56281">
    <property type="entry name" value="Metallo-hydrolase/oxidoreductase"/>
    <property type="match status" value="1"/>
</dbReference>
<feature type="domain" description="Metallo-beta-lactamase" evidence="1">
    <location>
        <begin position="107"/>
        <end position="264"/>
    </location>
</feature>
<name>A0A7S8FGR9_9BACT</name>
<dbReference type="Gene3D" id="3.30.70.20">
    <property type="match status" value="1"/>
</dbReference>
<evidence type="ECO:0000313" key="3">
    <source>
        <dbReference type="Proteomes" id="UP000593737"/>
    </source>
</evidence>
<dbReference type="KEGG" id="nkf:Nkreftii_003290"/>
<evidence type="ECO:0000313" key="2">
    <source>
        <dbReference type="EMBL" id="QPD05516.1"/>
    </source>
</evidence>
<keyword evidence="2" id="KW-0378">Hydrolase</keyword>
<dbReference type="Pfam" id="PF13370">
    <property type="entry name" value="Fer4_13"/>
    <property type="match status" value="1"/>
</dbReference>
<dbReference type="InterPro" id="IPR001279">
    <property type="entry name" value="Metallo-B-lactamas"/>
</dbReference>
<dbReference type="AlphaFoldDB" id="A0A7S8FGR9"/>
<dbReference type="Gene3D" id="3.60.15.10">
    <property type="entry name" value="Ribonuclease Z/Hydroxyacylglutathione hydrolase-like"/>
    <property type="match status" value="1"/>
</dbReference>
<dbReference type="EMBL" id="CP047423">
    <property type="protein sequence ID" value="QPD05516.1"/>
    <property type="molecule type" value="Genomic_DNA"/>
</dbReference>
<protein>
    <submittedName>
        <fullName evidence="2">MBL fold metallo-hydrolase</fullName>
    </submittedName>
</protein>
<sequence>MADPGKRLDSNVPGNFYVDATCINCDTCRQLAPLSFEEIGCYSAVINQPGDMAQIHQAYQALLACPVGSIGTEQNDKSRLQAARESFPVHLEDGVSYCGFNSEKSFGANSFFIDHPDGNWLIDSPRYIKPLVEVFEQRGGIAHIFLTHKDDVADADKYAAHFGSERIIHQADLEAAPSAERVIAGEGMVRIGSQFQVIPVPGHTAGSMALLYRGRFLFTGDHLWWDSHSRSLEAPTRLVWRKWTLMDSIRKLLDYRFEWVLAGHGDRVRCSSVDMHAHLAALLERREKRAGFR</sequence>
<organism evidence="2 3">
    <name type="scientific">Candidatus Nitrospira kreftii</name>
    <dbReference type="NCBI Taxonomy" id="2652173"/>
    <lineage>
        <taxon>Bacteria</taxon>
        <taxon>Pseudomonadati</taxon>
        <taxon>Nitrospirota</taxon>
        <taxon>Nitrospiria</taxon>
        <taxon>Nitrospirales</taxon>
        <taxon>Nitrospiraceae</taxon>
        <taxon>Nitrospira</taxon>
    </lineage>
</organism>